<comment type="caution">
    <text evidence="1">The sequence shown here is derived from an EMBL/GenBank/DDBJ whole genome shotgun (WGS) entry which is preliminary data.</text>
</comment>
<protein>
    <recommendedName>
        <fullName evidence="3">HNH endonuclease</fullName>
    </recommendedName>
</protein>
<proteinExistence type="predicted"/>
<keyword evidence="2" id="KW-1185">Reference proteome</keyword>
<evidence type="ECO:0000313" key="1">
    <source>
        <dbReference type="EMBL" id="GGF18180.1"/>
    </source>
</evidence>
<name>A0A917B1Z5_9MICO</name>
<accession>A0A917B1Z5</accession>
<evidence type="ECO:0000313" key="2">
    <source>
        <dbReference type="Proteomes" id="UP000598775"/>
    </source>
</evidence>
<dbReference type="EMBL" id="BMGP01000002">
    <property type="protein sequence ID" value="GGF18180.1"/>
    <property type="molecule type" value="Genomic_DNA"/>
</dbReference>
<sequence>MPENRRLLEDLEIDDVVFHYGGPYVRAVSRVVASATDWPRPPGYPYGPRESEGVNDDGKLVRVELISSGFEIHRDEVAQLISHGTPGPLSQYGVPREAYISPLTVGDAEALLAAVGISVPNRTLPGRPHEDWIPGSGPTDAEAIARIRKEQGALRAFLLDGSEGAPCAICGLETPAAFLVAGHIVPRSELEDSERRRFDSVAILVCLFGCDALFENGYVVVDSGGKVAAGRATNDPTIASEISQRLGTPSSGWSLATSAMFATHAAQHAST</sequence>
<gene>
    <name evidence="1" type="ORF">GCM10011399_09850</name>
</gene>
<organism evidence="1 2">
    <name type="scientific">Subtercola lobariae</name>
    <dbReference type="NCBI Taxonomy" id="1588641"/>
    <lineage>
        <taxon>Bacteria</taxon>
        <taxon>Bacillati</taxon>
        <taxon>Actinomycetota</taxon>
        <taxon>Actinomycetes</taxon>
        <taxon>Micrococcales</taxon>
        <taxon>Microbacteriaceae</taxon>
        <taxon>Subtercola</taxon>
    </lineage>
</organism>
<evidence type="ECO:0008006" key="3">
    <source>
        <dbReference type="Google" id="ProtNLM"/>
    </source>
</evidence>
<reference evidence="1 2" key="1">
    <citation type="journal article" date="2014" name="Int. J. Syst. Evol. Microbiol.">
        <title>Complete genome sequence of Corynebacterium casei LMG S-19264T (=DSM 44701T), isolated from a smear-ripened cheese.</title>
        <authorList>
            <consortium name="US DOE Joint Genome Institute (JGI-PGF)"/>
            <person name="Walter F."/>
            <person name="Albersmeier A."/>
            <person name="Kalinowski J."/>
            <person name="Ruckert C."/>
        </authorList>
    </citation>
    <scope>NUCLEOTIDE SEQUENCE [LARGE SCALE GENOMIC DNA]</scope>
    <source>
        <strain evidence="1 2">CGMCC 1.12976</strain>
    </source>
</reference>
<dbReference type="AlphaFoldDB" id="A0A917B1Z5"/>
<dbReference type="Proteomes" id="UP000598775">
    <property type="component" value="Unassembled WGS sequence"/>
</dbReference>